<keyword evidence="3 9" id="KW-1003">Cell membrane</keyword>
<feature type="region of interest" description="Disordered" evidence="10">
    <location>
        <begin position="44"/>
        <end position="94"/>
    </location>
</feature>
<keyword evidence="6 9" id="KW-1133">Transmembrane helix</keyword>
<accession>A0A852ZNV5</accession>
<reference evidence="11 12" key="1">
    <citation type="submission" date="2020-07" db="EMBL/GenBank/DDBJ databases">
        <title>Sequencing the genomes of 1000 actinobacteria strains.</title>
        <authorList>
            <person name="Klenk H.-P."/>
        </authorList>
    </citation>
    <scope>NUCLEOTIDE SEQUENCE [LARGE SCALE GENOMIC DNA]</scope>
    <source>
        <strain evidence="11 12">DSM 18448</strain>
    </source>
</reference>
<dbReference type="InterPro" id="IPR003369">
    <property type="entry name" value="TatA/B/E"/>
</dbReference>
<evidence type="ECO:0000256" key="8">
    <source>
        <dbReference type="ARBA" id="ARBA00023136"/>
    </source>
</evidence>
<dbReference type="PANTHER" id="PTHR42982:SF8">
    <property type="entry name" value="SEC-INDEPENDENT PROTEIN TRANSLOCASE PROTEIN TATA"/>
    <property type="match status" value="1"/>
</dbReference>
<dbReference type="GO" id="GO:0033281">
    <property type="term" value="C:TAT protein transport complex"/>
    <property type="evidence" value="ECO:0007669"/>
    <property type="project" value="UniProtKB-UniRule"/>
</dbReference>
<keyword evidence="7 9" id="KW-0811">Translocation</keyword>
<dbReference type="GO" id="GO:0008320">
    <property type="term" value="F:protein transmembrane transporter activity"/>
    <property type="evidence" value="ECO:0007669"/>
    <property type="project" value="UniProtKB-UniRule"/>
</dbReference>
<comment type="similarity">
    <text evidence="9">Belongs to the TatA/E family.</text>
</comment>
<name>A0A852ZNV5_9ACTN</name>
<evidence type="ECO:0000313" key="11">
    <source>
        <dbReference type="EMBL" id="NYH91159.1"/>
    </source>
</evidence>
<proteinExistence type="inferred from homology"/>
<evidence type="ECO:0000256" key="10">
    <source>
        <dbReference type="SAM" id="MobiDB-lite"/>
    </source>
</evidence>
<dbReference type="AlphaFoldDB" id="A0A852ZNV5"/>
<evidence type="ECO:0000256" key="3">
    <source>
        <dbReference type="ARBA" id="ARBA00022475"/>
    </source>
</evidence>
<evidence type="ECO:0000313" key="12">
    <source>
        <dbReference type="Proteomes" id="UP000579605"/>
    </source>
</evidence>
<feature type="compositionally biased region" description="Low complexity" evidence="10">
    <location>
        <begin position="52"/>
        <end position="65"/>
    </location>
</feature>
<dbReference type="HAMAP" id="MF_00236">
    <property type="entry name" value="TatA_E"/>
    <property type="match status" value="1"/>
</dbReference>
<feature type="compositionally biased region" description="Basic and acidic residues" evidence="10">
    <location>
        <begin position="78"/>
        <end position="94"/>
    </location>
</feature>
<dbReference type="Pfam" id="PF02416">
    <property type="entry name" value="TatA_B_E"/>
    <property type="match status" value="1"/>
</dbReference>
<evidence type="ECO:0000256" key="9">
    <source>
        <dbReference type="HAMAP-Rule" id="MF_00236"/>
    </source>
</evidence>
<comment type="subcellular location">
    <subcellularLocation>
        <location evidence="1 9">Cell membrane</location>
        <topology evidence="1 9">Single-pass membrane protein</topology>
    </subcellularLocation>
</comment>
<organism evidence="11 12">
    <name type="scientific">Actinopolymorpha rutila</name>
    <dbReference type="NCBI Taxonomy" id="446787"/>
    <lineage>
        <taxon>Bacteria</taxon>
        <taxon>Bacillati</taxon>
        <taxon>Actinomycetota</taxon>
        <taxon>Actinomycetes</taxon>
        <taxon>Propionibacteriales</taxon>
        <taxon>Actinopolymorphaceae</taxon>
        <taxon>Actinopolymorpha</taxon>
    </lineage>
</organism>
<evidence type="ECO:0000256" key="1">
    <source>
        <dbReference type="ARBA" id="ARBA00004162"/>
    </source>
</evidence>
<sequence length="94" mass="9839">MLGSLGAPELLIIGIVLVVLFGASRLPQTAKGLAQSLRVFRTELRDEPTAPPAAVAPEQPAQRPALPEPNHAGGTAVAERHDANQVSEESRVQG</sequence>
<dbReference type="Gene3D" id="1.20.5.3310">
    <property type="match status" value="1"/>
</dbReference>
<dbReference type="EMBL" id="JACBZH010000001">
    <property type="protein sequence ID" value="NYH91159.1"/>
    <property type="molecule type" value="Genomic_DNA"/>
</dbReference>
<keyword evidence="2 9" id="KW-0813">Transport</keyword>
<evidence type="ECO:0000256" key="5">
    <source>
        <dbReference type="ARBA" id="ARBA00022927"/>
    </source>
</evidence>
<evidence type="ECO:0000256" key="4">
    <source>
        <dbReference type="ARBA" id="ARBA00022692"/>
    </source>
</evidence>
<evidence type="ECO:0000256" key="7">
    <source>
        <dbReference type="ARBA" id="ARBA00023010"/>
    </source>
</evidence>
<keyword evidence="4 9" id="KW-0812">Transmembrane</keyword>
<protein>
    <recommendedName>
        <fullName evidence="9">Sec-independent protein translocase protein TatA</fullName>
    </recommendedName>
</protein>
<dbReference type="PANTHER" id="PTHR42982">
    <property type="entry name" value="SEC-INDEPENDENT PROTEIN TRANSLOCASE PROTEIN TATA"/>
    <property type="match status" value="1"/>
</dbReference>
<keyword evidence="12" id="KW-1185">Reference proteome</keyword>
<comment type="caution">
    <text evidence="11">The sequence shown here is derived from an EMBL/GenBank/DDBJ whole genome shotgun (WGS) entry which is preliminary data.</text>
</comment>
<dbReference type="InterPro" id="IPR006312">
    <property type="entry name" value="TatA/E"/>
</dbReference>
<dbReference type="RefSeq" id="WP_202889356.1">
    <property type="nucleotide sequence ID" value="NZ_BAAARR010000009.1"/>
</dbReference>
<dbReference type="GO" id="GO:0043953">
    <property type="term" value="P:protein transport by the Tat complex"/>
    <property type="evidence" value="ECO:0007669"/>
    <property type="project" value="UniProtKB-UniRule"/>
</dbReference>
<keyword evidence="5 9" id="KW-0653">Protein transport</keyword>
<comment type="function">
    <text evidence="9">Part of the twin-arginine translocation (Tat) system that transports large folded proteins containing a characteristic twin-arginine motif in their signal peptide across membranes. TatA could form the protein-conducting channel of the Tat system.</text>
</comment>
<keyword evidence="8 9" id="KW-0472">Membrane</keyword>
<evidence type="ECO:0000256" key="2">
    <source>
        <dbReference type="ARBA" id="ARBA00022448"/>
    </source>
</evidence>
<comment type="subunit">
    <text evidence="9">The Tat system comprises two distinct complexes: a TatABC complex, containing multiple copies of TatA, TatB and TatC subunits, and a separate TatA complex, containing only TatA subunits. Substrates initially bind to the TatABC complex, which probably triggers association of the separate TatA complex to form the active translocon.</text>
</comment>
<evidence type="ECO:0000256" key="6">
    <source>
        <dbReference type="ARBA" id="ARBA00022989"/>
    </source>
</evidence>
<gene>
    <name evidence="9" type="primary">tatA</name>
    <name evidence="11" type="ORF">F4554_003797</name>
</gene>
<dbReference type="Proteomes" id="UP000579605">
    <property type="component" value="Unassembled WGS sequence"/>
</dbReference>